<dbReference type="GO" id="GO:0003677">
    <property type="term" value="F:DNA binding"/>
    <property type="evidence" value="ECO:0007669"/>
    <property type="project" value="UniProtKB-KW"/>
</dbReference>
<evidence type="ECO:0000313" key="4">
    <source>
        <dbReference type="EMBL" id="KRL42634.1"/>
    </source>
</evidence>
<dbReference type="Gene3D" id="1.10.260.40">
    <property type="entry name" value="lambda repressor-like DNA-binding domains"/>
    <property type="match status" value="1"/>
</dbReference>
<keyword evidence="5" id="KW-1185">Reference proteome</keyword>
<keyword evidence="2" id="KW-1133">Transmembrane helix</keyword>
<dbReference type="PATRIC" id="fig|1423770.3.peg.1697"/>
<dbReference type="AlphaFoldDB" id="A0A0R1QK93"/>
<name>A0A0R1QK93_9LACO</name>
<proteinExistence type="predicted"/>
<dbReference type="SUPFAM" id="SSF47413">
    <property type="entry name" value="lambda repressor-like DNA-binding domains"/>
    <property type="match status" value="1"/>
</dbReference>
<dbReference type="Pfam" id="PF01381">
    <property type="entry name" value="HTH_3"/>
    <property type="match status" value="1"/>
</dbReference>
<evidence type="ECO:0000256" key="1">
    <source>
        <dbReference type="ARBA" id="ARBA00023125"/>
    </source>
</evidence>
<dbReference type="InterPro" id="IPR001387">
    <property type="entry name" value="Cro/C1-type_HTH"/>
</dbReference>
<feature type="domain" description="HTH cro/C1-type" evidence="3">
    <location>
        <begin position="10"/>
        <end position="64"/>
    </location>
</feature>
<comment type="caution">
    <text evidence="4">The sequence shown here is derived from an EMBL/GenBank/DDBJ whole genome shotgun (WGS) entry which is preliminary data.</text>
</comment>
<dbReference type="Proteomes" id="UP000050872">
    <property type="component" value="Unassembled WGS sequence"/>
</dbReference>
<dbReference type="SMART" id="SM00530">
    <property type="entry name" value="HTH_XRE"/>
    <property type="match status" value="1"/>
</dbReference>
<keyword evidence="2" id="KW-0472">Membrane</keyword>
<gene>
    <name evidence="4" type="ORF">FD29_GL001658</name>
</gene>
<organism evidence="4 5">
    <name type="scientific">Companilactobacillus mindensis DSM 14500</name>
    <dbReference type="NCBI Taxonomy" id="1423770"/>
    <lineage>
        <taxon>Bacteria</taxon>
        <taxon>Bacillati</taxon>
        <taxon>Bacillota</taxon>
        <taxon>Bacilli</taxon>
        <taxon>Lactobacillales</taxon>
        <taxon>Lactobacillaceae</taxon>
        <taxon>Companilactobacillus</taxon>
    </lineage>
</organism>
<evidence type="ECO:0000256" key="2">
    <source>
        <dbReference type="SAM" id="Phobius"/>
    </source>
</evidence>
<sequence length="163" mass="18682">MLQMKIGEQLQKQRKLHNMSQNDLADKLKLSRQSISKWENGTTLPSFANVIAISELFDVSLDELIKGDEALMNKFQDDKIRFSKTETIFTVGTILVFAILAFIYSNGISMASIDDLMSGWWFIIFIFFCCNVKWKTFNQSLNKKAVFFGILLVVFYLSSSHNA</sequence>
<dbReference type="CDD" id="cd00093">
    <property type="entry name" value="HTH_XRE"/>
    <property type="match status" value="1"/>
</dbReference>
<dbReference type="InterPro" id="IPR010982">
    <property type="entry name" value="Lambda_DNA-bd_dom_sf"/>
</dbReference>
<feature type="transmembrane region" description="Helical" evidence="2">
    <location>
        <begin position="87"/>
        <end position="105"/>
    </location>
</feature>
<dbReference type="EMBL" id="AZEZ01000103">
    <property type="protein sequence ID" value="KRL42634.1"/>
    <property type="molecule type" value="Genomic_DNA"/>
</dbReference>
<accession>A0A0R1QK93</accession>
<dbReference type="PROSITE" id="PS50943">
    <property type="entry name" value="HTH_CROC1"/>
    <property type="match status" value="1"/>
</dbReference>
<dbReference type="STRING" id="1423770.FD29_GL001658"/>
<keyword evidence="2" id="KW-0812">Transmembrane</keyword>
<feature type="transmembrane region" description="Helical" evidence="2">
    <location>
        <begin position="141"/>
        <end position="158"/>
    </location>
</feature>
<dbReference type="PANTHER" id="PTHR46558">
    <property type="entry name" value="TRACRIPTIONAL REGULATORY PROTEIN-RELATED-RELATED"/>
    <property type="match status" value="1"/>
</dbReference>
<evidence type="ECO:0000259" key="3">
    <source>
        <dbReference type="PROSITE" id="PS50943"/>
    </source>
</evidence>
<protein>
    <recommendedName>
        <fullName evidence="3">HTH cro/C1-type domain-containing protein</fullName>
    </recommendedName>
</protein>
<keyword evidence="1" id="KW-0238">DNA-binding</keyword>
<reference evidence="4 5" key="1">
    <citation type="journal article" date="2015" name="Genome Announc.">
        <title>Expanding the biotechnology potential of lactobacilli through comparative genomics of 213 strains and associated genera.</title>
        <authorList>
            <person name="Sun Z."/>
            <person name="Harris H.M."/>
            <person name="McCann A."/>
            <person name="Guo C."/>
            <person name="Argimon S."/>
            <person name="Zhang W."/>
            <person name="Yang X."/>
            <person name="Jeffery I.B."/>
            <person name="Cooney J.C."/>
            <person name="Kagawa T.F."/>
            <person name="Liu W."/>
            <person name="Song Y."/>
            <person name="Salvetti E."/>
            <person name="Wrobel A."/>
            <person name="Rasinkangas P."/>
            <person name="Parkhill J."/>
            <person name="Rea M.C."/>
            <person name="O'Sullivan O."/>
            <person name="Ritari J."/>
            <person name="Douillard F.P."/>
            <person name="Paul Ross R."/>
            <person name="Yang R."/>
            <person name="Briner A.E."/>
            <person name="Felis G.E."/>
            <person name="de Vos W.M."/>
            <person name="Barrangou R."/>
            <person name="Klaenhammer T.R."/>
            <person name="Caufield P.W."/>
            <person name="Cui Y."/>
            <person name="Zhang H."/>
            <person name="O'Toole P.W."/>
        </authorList>
    </citation>
    <scope>NUCLEOTIDE SEQUENCE [LARGE SCALE GENOMIC DNA]</scope>
    <source>
        <strain evidence="4 5">DSM 14500</strain>
    </source>
</reference>
<feature type="transmembrane region" description="Helical" evidence="2">
    <location>
        <begin position="117"/>
        <end position="134"/>
    </location>
</feature>
<evidence type="ECO:0000313" key="5">
    <source>
        <dbReference type="Proteomes" id="UP000050872"/>
    </source>
</evidence>
<dbReference type="PANTHER" id="PTHR46558:SF15">
    <property type="entry name" value="HELIX-TURN-HELIX DOMAIN PROTEIN"/>
    <property type="match status" value="1"/>
</dbReference>